<feature type="compositionally biased region" description="Low complexity" evidence="11">
    <location>
        <begin position="1004"/>
        <end position="1019"/>
    </location>
</feature>
<organism evidence="13 14">
    <name type="scientific">Stylonychia lemnae</name>
    <name type="common">Ciliate</name>
    <dbReference type="NCBI Taxonomy" id="5949"/>
    <lineage>
        <taxon>Eukaryota</taxon>
        <taxon>Sar</taxon>
        <taxon>Alveolata</taxon>
        <taxon>Ciliophora</taxon>
        <taxon>Intramacronucleata</taxon>
        <taxon>Spirotrichea</taxon>
        <taxon>Stichotrichia</taxon>
        <taxon>Sporadotrichida</taxon>
        <taxon>Oxytrichidae</taxon>
        <taxon>Stylonychinae</taxon>
        <taxon>Stylonychia</taxon>
    </lineage>
</organism>
<dbReference type="InParanoid" id="A0A078B0G5"/>
<gene>
    <name evidence="13" type="primary">Contig3512.g3753</name>
    <name evidence="13" type="ORF">STYLEM_17129</name>
</gene>
<dbReference type="Pfam" id="PF00225">
    <property type="entry name" value="Kinesin"/>
    <property type="match status" value="1"/>
</dbReference>
<feature type="compositionally biased region" description="Polar residues" evidence="11">
    <location>
        <begin position="810"/>
        <end position="826"/>
    </location>
</feature>
<dbReference type="Gene3D" id="3.40.850.10">
    <property type="entry name" value="Kinesin motor domain"/>
    <property type="match status" value="1"/>
</dbReference>
<evidence type="ECO:0000256" key="6">
    <source>
        <dbReference type="ARBA" id="ARBA00023054"/>
    </source>
</evidence>
<protein>
    <submittedName>
        <fullName evidence="13">Kinesin motor domain containing protein</fullName>
    </submittedName>
</protein>
<dbReference type="OrthoDB" id="3176171at2759"/>
<dbReference type="InterPro" id="IPR036961">
    <property type="entry name" value="Kinesin_motor_dom_sf"/>
</dbReference>
<feature type="binding site" evidence="9">
    <location>
        <begin position="102"/>
        <end position="109"/>
    </location>
    <ligand>
        <name>ATP</name>
        <dbReference type="ChEBI" id="CHEBI:30616"/>
    </ligand>
</feature>
<sequence>MTTESVKVVVRCRPFVDKETKMGCKKIIDAEKNITQISISKPDDRDTIKSFRFDEVFDENSTQQQIYDEVAFSLVESVSEGYNGIQFRIHNIFKLGTVFAYGQTGCGKTHTMIGNLDDDNQKGIMPKSFSHVFSAISSENNKGKQFLIRCSFIEIYNEEIRDLLNMDQHNKRKLEIKENQDQGGVYIKDCIIKVAHCAADLEKALKDGNKNKTMGETQMNRDSSRSHCNGQQKIKMGKLNLVDLAGSEKQKKTGATGVRLKEATKINLSLSALMNVITCLVDGKSSHIPYRDSKLTRLLQDSLGGNTKTCMIANISPADYNYDETLSTLRYADRAKQIRNKPKINEDPKDALLREYAEEIKKLKEQLASINTTSVNVQQQLPEPALSQTPVLLTQQSENKPNLNTQSLNFQNQSHSATQIDNFRNSQTQKQSIHNSLSQSPHLKQGIPKMRNANDYTSSGGSFVSHPKNSQQSQLADEEFALSNSEFMTEHDYNSKSVSPINSIGGRKFVANLNRTIEQKESSSVDEQMKQRMEQELKAKQELESKLRELQEQLQMGGNQILEAQQEKMNQYREFQIRLKQQKQREKELLEVKIKQEEEMMLVEKNYHTLQEEVDDMRKLIKIFRTKYRQAVNEIKDLNTEHNRERAELFENLQDYEKENALYRELMRTLISDSELSKLVNKCDYDPDNKKWDVPLFIIKEKSVQLPKMPGGLNSNKAKADYKQQQFKQNRDINQALVIDRTTVQTQQINRVANQHSDVLVKRSLSQTNYDKWKDFSQGRKTLQDFAEAPSMKQLALISNTEQPLNLSNQNKVEKQSQSNLNSFSLPKSRDNSLESQIVAVVANKKPKKKIQLKPLIPPTNQSYQQESGSTKNINSNGDIFNHNDSSKYNFLDKSIGFVTNTSSTPTSNFAQSQYSLSSQKLPTNMKPINLKVSQKLNPIAKKNLINQLKAHLAKDSTINNLTNSNNTNNNYNIIHKTDIQQLNFNFFKTSKNESPEVNESDSQHSSKNNSKQSASFSAQRDGSNHDKSSKRKSIELNIKATLDIDEF</sequence>
<feature type="compositionally biased region" description="Polar residues" evidence="11">
    <location>
        <begin position="454"/>
        <end position="475"/>
    </location>
</feature>
<dbReference type="SUPFAM" id="SSF52540">
    <property type="entry name" value="P-loop containing nucleoside triphosphate hydrolases"/>
    <property type="match status" value="1"/>
</dbReference>
<keyword evidence="6 10" id="KW-0175">Coiled coil</keyword>
<dbReference type="GO" id="GO:0005524">
    <property type="term" value="F:ATP binding"/>
    <property type="evidence" value="ECO:0007669"/>
    <property type="project" value="UniProtKB-UniRule"/>
</dbReference>
<evidence type="ECO:0000313" key="13">
    <source>
        <dbReference type="EMBL" id="CDW88014.1"/>
    </source>
</evidence>
<feature type="region of interest" description="Disordered" evidence="11">
    <location>
        <begin position="810"/>
        <end position="829"/>
    </location>
</feature>
<evidence type="ECO:0000256" key="10">
    <source>
        <dbReference type="SAM" id="Coils"/>
    </source>
</evidence>
<accession>A0A078B0G5</accession>
<feature type="domain" description="Kinesin motor" evidence="12">
    <location>
        <begin position="5"/>
        <end position="338"/>
    </location>
</feature>
<evidence type="ECO:0000313" key="14">
    <source>
        <dbReference type="Proteomes" id="UP000039865"/>
    </source>
</evidence>
<keyword evidence="4 9" id="KW-0547">Nucleotide-binding</keyword>
<dbReference type="InterPro" id="IPR019821">
    <property type="entry name" value="Kinesin_motor_CS"/>
</dbReference>
<evidence type="ECO:0000256" key="2">
    <source>
        <dbReference type="ARBA" id="ARBA00022490"/>
    </source>
</evidence>
<dbReference type="SMART" id="SM00129">
    <property type="entry name" value="KISc"/>
    <property type="match status" value="1"/>
</dbReference>
<feature type="coiled-coil region" evidence="10">
    <location>
        <begin position="526"/>
        <end position="673"/>
    </location>
</feature>
<dbReference type="PROSITE" id="PS50067">
    <property type="entry name" value="KINESIN_MOTOR_2"/>
    <property type="match status" value="1"/>
</dbReference>
<evidence type="ECO:0000256" key="7">
    <source>
        <dbReference type="ARBA" id="ARBA00023175"/>
    </source>
</evidence>
<feature type="region of interest" description="Disordered" evidence="11">
    <location>
        <begin position="992"/>
        <end position="1036"/>
    </location>
</feature>
<dbReference type="PROSITE" id="PS00411">
    <property type="entry name" value="KINESIN_MOTOR_1"/>
    <property type="match status" value="1"/>
</dbReference>
<dbReference type="GO" id="GO:0005874">
    <property type="term" value="C:microtubule"/>
    <property type="evidence" value="ECO:0007669"/>
    <property type="project" value="UniProtKB-KW"/>
</dbReference>
<feature type="region of interest" description="Disordered" evidence="11">
    <location>
        <begin position="209"/>
        <end position="229"/>
    </location>
</feature>
<feature type="compositionally biased region" description="Polar residues" evidence="11">
    <location>
        <begin position="211"/>
        <end position="229"/>
    </location>
</feature>
<dbReference type="Proteomes" id="UP000039865">
    <property type="component" value="Unassembled WGS sequence"/>
</dbReference>
<evidence type="ECO:0000256" key="8">
    <source>
        <dbReference type="ARBA" id="ARBA00023212"/>
    </source>
</evidence>
<comment type="similarity">
    <text evidence="9">Belongs to the TRAFAC class myosin-kinesin ATPase superfamily. Kinesin family.</text>
</comment>
<proteinExistence type="inferred from homology"/>
<dbReference type="EMBL" id="CCKQ01016136">
    <property type="protein sequence ID" value="CDW88014.1"/>
    <property type="molecule type" value="Genomic_DNA"/>
</dbReference>
<evidence type="ECO:0000259" key="12">
    <source>
        <dbReference type="PROSITE" id="PS50067"/>
    </source>
</evidence>
<evidence type="ECO:0000256" key="3">
    <source>
        <dbReference type="ARBA" id="ARBA00022701"/>
    </source>
</evidence>
<dbReference type="GO" id="GO:0003777">
    <property type="term" value="F:microtubule motor activity"/>
    <property type="evidence" value="ECO:0007669"/>
    <property type="project" value="InterPro"/>
</dbReference>
<evidence type="ECO:0000256" key="4">
    <source>
        <dbReference type="ARBA" id="ARBA00022741"/>
    </source>
</evidence>
<dbReference type="GO" id="GO:0007018">
    <property type="term" value="P:microtubule-based movement"/>
    <property type="evidence" value="ECO:0007669"/>
    <property type="project" value="InterPro"/>
</dbReference>
<reference evidence="13 14" key="1">
    <citation type="submission" date="2014-06" db="EMBL/GenBank/DDBJ databases">
        <authorList>
            <person name="Swart Estienne"/>
        </authorList>
    </citation>
    <scope>NUCLEOTIDE SEQUENCE [LARGE SCALE GENOMIC DNA]</scope>
    <source>
        <strain evidence="13 14">130c</strain>
    </source>
</reference>
<dbReference type="AlphaFoldDB" id="A0A078B0G5"/>
<dbReference type="PANTHER" id="PTHR47969">
    <property type="entry name" value="CHROMOSOME-ASSOCIATED KINESIN KIF4A-RELATED"/>
    <property type="match status" value="1"/>
</dbReference>
<evidence type="ECO:0000256" key="1">
    <source>
        <dbReference type="ARBA" id="ARBA00004245"/>
    </source>
</evidence>
<feature type="region of interest" description="Disordered" evidence="11">
    <location>
        <begin position="426"/>
        <end position="476"/>
    </location>
</feature>
<evidence type="ECO:0000256" key="5">
    <source>
        <dbReference type="ARBA" id="ARBA00022840"/>
    </source>
</evidence>
<dbReference type="FunFam" id="3.40.850.10:FF:000082">
    <property type="entry name" value="OSM3-like kinesin"/>
    <property type="match status" value="1"/>
</dbReference>
<name>A0A078B0G5_STYLE</name>
<keyword evidence="7 9" id="KW-0505">Motor protein</keyword>
<dbReference type="PANTHER" id="PTHR47969:SF21">
    <property type="entry name" value="KINESIN-LIKE PROTEIN"/>
    <property type="match status" value="1"/>
</dbReference>
<dbReference type="InterPro" id="IPR001752">
    <property type="entry name" value="Kinesin_motor_dom"/>
</dbReference>
<keyword evidence="2" id="KW-0963">Cytoplasm</keyword>
<dbReference type="InterPro" id="IPR027417">
    <property type="entry name" value="P-loop_NTPase"/>
</dbReference>
<dbReference type="PRINTS" id="PR00380">
    <property type="entry name" value="KINESINHEAVY"/>
</dbReference>
<dbReference type="GO" id="GO:0008017">
    <property type="term" value="F:microtubule binding"/>
    <property type="evidence" value="ECO:0007669"/>
    <property type="project" value="InterPro"/>
</dbReference>
<dbReference type="InterPro" id="IPR027640">
    <property type="entry name" value="Kinesin-like_fam"/>
</dbReference>
<evidence type="ECO:0000256" key="11">
    <source>
        <dbReference type="SAM" id="MobiDB-lite"/>
    </source>
</evidence>
<comment type="subcellular location">
    <subcellularLocation>
        <location evidence="1">Cytoplasm</location>
        <location evidence="1">Cytoskeleton</location>
    </subcellularLocation>
</comment>
<evidence type="ECO:0000256" key="9">
    <source>
        <dbReference type="PROSITE-ProRule" id="PRU00283"/>
    </source>
</evidence>
<feature type="compositionally biased region" description="Polar residues" evidence="11">
    <location>
        <begin position="426"/>
        <end position="442"/>
    </location>
</feature>
<keyword evidence="5 9" id="KW-0067">ATP-binding</keyword>
<keyword evidence="8" id="KW-0206">Cytoskeleton</keyword>
<keyword evidence="3" id="KW-0493">Microtubule</keyword>
<keyword evidence="14" id="KW-1185">Reference proteome</keyword>
<feature type="coiled-coil region" evidence="10">
    <location>
        <begin position="353"/>
        <end position="380"/>
    </location>
</feature>